<proteinExistence type="predicted"/>
<dbReference type="EMBL" id="SMCS01000008">
    <property type="protein sequence ID" value="TCV92069.1"/>
    <property type="molecule type" value="Genomic_DNA"/>
</dbReference>
<reference evidence="1 2" key="1">
    <citation type="submission" date="2019-03" db="EMBL/GenBank/DDBJ databases">
        <title>Above-ground endophytic microbial communities from plants in different locations in the United States.</title>
        <authorList>
            <person name="Frank C."/>
        </authorList>
    </citation>
    <scope>NUCLEOTIDE SEQUENCE [LARGE SCALE GENOMIC DNA]</scope>
    <source>
        <strain evidence="1 2">LP_13_YM</strain>
    </source>
</reference>
<dbReference type="Proteomes" id="UP000295645">
    <property type="component" value="Unassembled WGS sequence"/>
</dbReference>
<sequence>MRPCRDSEKNRAELLADFQARYVDALFADRMAEAVRDKAAPAWEHVNKSTDRDGADLSFLQHLRLD</sequence>
<evidence type="ECO:0000313" key="1">
    <source>
        <dbReference type="EMBL" id="TCV92069.1"/>
    </source>
</evidence>
<gene>
    <name evidence="1" type="ORF">EC912_10861</name>
</gene>
<dbReference type="RefSeq" id="WP_132146232.1">
    <property type="nucleotide sequence ID" value="NZ_SMCS01000008.1"/>
</dbReference>
<dbReference type="AlphaFoldDB" id="A0A4V2W3I0"/>
<keyword evidence="2" id="KW-1185">Reference proteome</keyword>
<comment type="caution">
    <text evidence="1">The sequence shown here is derived from an EMBL/GenBank/DDBJ whole genome shotgun (WGS) entry which is preliminary data.</text>
</comment>
<accession>A0A4V2W3I0</accession>
<evidence type="ECO:0000313" key="2">
    <source>
        <dbReference type="Proteomes" id="UP000295645"/>
    </source>
</evidence>
<protein>
    <submittedName>
        <fullName evidence="1">Uncharacterized protein</fullName>
    </submittedName>
</protein>
<organism evidence="1 2">
    <name type="scientific">Luteibacter rhizovicinus</name>
    <dbReference type="NCBI Taxonomy" id="242606"/>
    <lineage>
        <taxon>Bacteria</taxon>
        <taxon>Pseudomonadati</taxon>
        <taxon>Pseudomonadota</taxon>
        <taxon>Gammaproteobacteria</taxon>
        <taxon>Lysobacterales</taxon>
        <taxon>Rhodanobacteraceae</taxon>
        <taxon>Luteibacter</taxon>
    </lineage>
</organism>
<name>A0A4V2W3I0_9GAMM</name>